<dbReference type="Proteomes" id="UP000550707">
    <property type="component" value="Unassembled WGS sequence"/>
</dbReference>
<sequence length="457" mass="52713">MFNYTFQQVQEHTDQIWKFQRHGLIEEYQGRPPAPPPFILLSHLHLFIKRVILKIPAKRHKQLKNKLEKNEEAALLSWEIYLKENYLQNQQYQQKQRPEQKIQDISSRVDTMVDLLEMDRLKGSGSMEQRLASLEEQMAQTTRALHWIVKTLRGGRFGSEEGAPTLVPQKVPEGQDPELDSRQKAEDLGDTHHVNARHLLYPNSPIMRFPVPNEKVPWETEFLIYDPPFYSVERKDKDLVDPVGNALDPLSRVSYNAVDGPLDRRSFHGNYKVEDGFPLNPMGRTGLRGRGGLSCFGPNHTLQPVVTRWRRNQDGAICRRSIKKVLEVLVVKHALSEHWALPGGSQEPGKMLPRKLKQVLQREFWLSFESLLMQGVEVYKGYVDDPRNTDNAWIETVAVSVHFPDQSDVELKRLNSHLQACDPAMSIRWQVVDKRIPLCANHKAILQKVAALFGAYY</sequence>
<keyword evidence="21" id="KW-1185">Reference proteome</keyword>
<keyword evidence="7" id="KW-0812">Transmembrane</keyword>
<name>A0A7J8I276_MOLMO</name>
<evidence type="ECO:0000256" key="9">
    <source>
        <dbReference type="ARBA" id="ARBA00022837"/>
    </source>
</evidence>
<keyword evidence="11" id="KW-0406">Ion transport</keyword>
<evidence type="ECO:0000256" key="1">
    <source>
        <dbReference type="ARBA" id="ARBA00004651"/>
    </source>
</evidence>
<dbReference type="InterPro" id="IPR039989">
    <property type="entry name" value="NUDT9"/>
</dbReference>
<dbReference type="GO" id="GO:0005262">
    <property type="term" value="F:calcium channel activity"/>
    <property type="evidence" value="ECO:0007669"/>
    <property type="project" value="UniProtKB-KW"/>
</dbReference>
<evidence type="ECO:0000313" key="20">
    <source>
        <dbReference type="EMBL" id="KAF6478713.1"/>
    </source>
</evidence>
<evidence type="ECO:0000256" key="13">
    <source>
        <dbReference type="ARBA" id="ARBA00023157"/>
    </source>
</evidence>
<dbReference type="PANTHER" id="PTHR13030">
    <property type="entry name" value="NUDIX HYDROLASE"/>
    <property type="match status" value="1"/>
</dbReference>
<evidence type="ECO:0000256" key="15">
    <source>
        <dbReference type="ARBA" id="ARBA00036239"/>
    </source>
</evidence>
<evidence type="ECO:0000256" key="11">
    <source>
        <dbReference type="ARBA" id="ARBA00023065"/>
    </source>
</evidence>
<evidence type="ECO:0000256" key="17">
    <source>
        <dbReference type="ARBA" id="ARBA00070987"/>
    </source>
</evidence>
<evidence type="ECO:0000256" key="10">
    <source>
        <dbReference type="ARBA" id="ARBA00022989"/>
    </source>
</evidence>
<comment type="similarity">
    <text evidence="2">Belongs to the transient receptor (TC 1.A.4) family. LTrpC subfamily. TRPM2 sub-subfamily.</text>
</comment>
<keyword evidence="9" id="KW-0106">Calcium</keyword>
<accession>A0A7J8I276</accession>
<evidence type="ECO:0000256" key="12">
    <source>
        <dbReference type="ARBA" id="ARBA00023136"/>
    </source>
</evidence>
<dbReference type="EMBL" id="JACASF010000005">
    <property type="protein sequence ID" value="KAF6478713.1"/>
    <property type="molecule type" value="Genomic_DNA"/>
</dbReference>
<keyword evidence="4" id="KW-1003">Cell membrane</keyword>
<keyword evidence="8" id="KW-0479">Metal-binding</keyword>
<dbReference type="GO" id="GO:0047631">
    <property type="term" value="F:ADP-ribose diphosphatase activity"/>
    <property type="evidence" value="ECO:0007669"/>
    <property type="project" value="InterPro"/>
</dbReference>
<dbReference type="Pfam" id="PF25969">
    <property type="entry name" value="NUDT9_N"/>
    <property type="match status" value="1"/>
</dbReference>
<dbReference type="PROSITE" id="PS51462">
    <property type="entry name" value="NUDIX"/>
    <property type="match status" value="1"/>
</dbReference>
<comment type="subcellular location">
    <subcellularLocation>
        <location evidence="1">Cell membrane</location>
        <topology evidence="1">Multi-pass membrane protein</topology>
    </subcellularLocation>
</comment>
<dbReference type="CDD" id="cd03670">
    <property type="entry name" value="NUDIX_ADPRase_Nudt9"/>
    <property type="match status" value="1"/>
</dbReference>
<organism evidence="20 21">
    <name type="scientific">Molossus molossus</name>
    <name type="common">Pallas' mastiff bat</name>
    <name type="synonym">Vespertilio molossus</name>
    <dbReference type="NCBI Taxonomy" id="27622"/>
    <lineage>
        <taxon>Eukaryota</taxon>
        <taxon>Metazoa</taxon>
        <taxon>Chordata</taxon>
        <taxon>Craniata</taxon>
        <taxon>Vertebrata</taxon>
        <taxon>Euteleostomi</taxon>
        <taxon>Mammalia</taxon>
        <taxon>Eutheria</taxon>
        <taxon>Laurasiatheria</taxon>
        <taxon>Chiroptera</taxon>
        <taxon>Yangochiroptera</taxon>
        <taxon>Molossidae</taxon>
        <taxon>Molossus</taxon>
    </lineage>
</organism>
<dbReference type="AlphaFoldDB" id="A0A7J8I276"/>
<keyword evidence="6" id="KW-0107">Calcium channel</keyword>
<evidence type="ECO:0000256" key="18">
    <source>
        <dbReference type="SAM" id="MobiDB-lite"/>
    </source>
</evidence>
<keyword evidence="14" id="KW-0407">Ion channel</keyword>
<proteinExistence type="inferred from homology"/>
<evidence type="ECO:0000313" key="21">
    <source>
        <dbReference type="Proteomes" id="UP000550707"/>
    </source>
</evidence>
<evidence type="ECO:0000256" key="7">
    <source>
        <dbReference type="ARBA" id="ARBA00022692"/>
    </source>
</evidence>
<dbReference type="SUPFAM" id="SSF55811">
    <property type="entry name" value="Nudix"/>
    <property type="match status" value="1"/>
</dbReference>
<evidence type="ECO:0000256" key="14">
    <source>
        <dbReference type="ARBA" id="ARBA00023303"/>
    </source>
</evidence>
<keyword evidence="13" id="KW-1015">Disulfide bond</keyword>
<keyword evidence="12" id="KW-0472">Membrane</keyword>
<evidence type="ECO:0000256" key="2">
    <source>
        <dbReference type="ARBA" id="ARBA00009501"/>
    </source>
</evidence>
<keyword evidence="5" id="KW-0109">Calcium transport</keyword>
<feature type="region of interest" description="Disordered" evidence="18">
    <location>
        <begin position="159"/>
        <end position="181"/>
    </location>
</feature>
<dbReference type="Gene3D" id="3.90.79.10">
    <property type="entry name" value="Nucleoside Triphosphate Pyrophosphohydrolase"/>
    <property type="match status" value="1"/>
</dbReference>
<dbReference type="PANTHER" id="PTHR13030:SF8">
    <property type="entry name" value="ADP-RIBOSE PYROPHOSPHATASE, MITOCHONDRIAL"/>
    <property type="match status" value="1"/>
</dbReference>
<evidence type="ECO:0000256" key="4">
    <source>
        <dbReference type="ARBA" id="ARBA00022475"/>
    </source>
</evidence>
<evidence type="ECO:0000256" key="16">
    <source>
        <dbReference type="ARBA" id="ARBA00036634"/>
    </source>
</evidence>
<reference evidence="20 21" key="1">
    <citation type="journal article" date="2020" name="Nature">
        <title>Six reference-quality genomes reveal evolution of bat adaptations.</title>
        <authorList>
            <person name="Jebb D."/>
            <person name="Huang Z."/>
            <person name="Pippel M."/>
            <person name="Hughes G.M."/>
            <person name="Lavrichenko K."/>
            <person name="Devanna P."/>
            <person name="Winkler S."/>
            <person name="Jermiin L.S."/>
            <person name="Skirmuntt E.C."/>
            <person name="Katzourakis A."/>
            <person name="Burkitt-Gray L."/>
            <person name="Ray D.A."/>
            <person name="Sullivan K.A.M."/>
            <person name="Roscito J.G."/>
            <person name="Kirilenko B.M."/>
            <person name="Davalos L.M."/>
            <person name="Corthals A.P."/>
            <person name="Power M.L."/>
            <person name="Jones G."/>
            <person name="Ransome R.D."/>
            <person name="Dechmann D.K.N."/>
            <person name="Locatelli A.G."/>
            <person name="Puechmaille S.J."/>
            <person name="Fedrigo O."/>
            <person name="Jarvis E.D."/>
            <person name="Hiller M."/>
            <person name="Vernes S.C."/>
            <person name="Myers E.W."/>
            <person name="Teeling E.C."/>
        </authorList>
    </citation>
    <scope>NUCLEOTIDE SEQUENCE [LARGE SCALE GENOMIC DNA]</scope>
    <source>
        <strain evidence="20">MMolMol1</strain>
        <tissue evidence="20">Muscle</tissue>
    </source>
</reference>
<evidence type="ECO:0000256" key="8">
    <source>
        <dbReference type="ARBA" id="ARBA00022723"/>
    </source>
</evidence>
<evidence type="ECO:0000256" key="6">
    <source>
        <dbReference type="ARBA" id="ARBA00022673"/>
    </source>
</evidence>
<dbReference type="InterPro" id="IPR015797">
    <property type="entry name" value="NUDIX_hydrolase-like_dom_sf"/>
</dbReference>
<dbReference type="FunFam" id="3.90.79.10:FF:000047">
    <property type="entry name" value="Transient receptor potential cation channel subfamily M member 2"/>
    <property type="match status" value="1"/>
</dbReference>
<comment type="catalytic activity">
    <reaction evidence="16">
        <text>Ca(2+)(in) = Ca(2+)(out)</text>
        <dbReference type="Rhea" id="RHEA:29671"/>
        <dbReference type="ChEBI" id="CHEBI:29108"/>
    </reaction>
</comment>
<evidence type="ECO:0000256" key="3">
    <source>
        <dbReference type="ARBA" id="ARBA00022448"/>
    </source>
</evidence>
<dbReference type="InterPro" id="IPR000086">
    <property type="entry name" value="NUDIX_hydrolase_dom"/>
</dbReference>
<evidence type="ECO:0000256" key="5">
    <source>
        <dbReference type="ARBA" id="ARBA00022568"/>
    </source>
</evidence>
<keyword evidence="20" id="KW-0675">Receptor</keyword>
<comment type="caution">
    <text evidence="20">The sequence shown here is derived from an EMBL/GenBank/DDBJ whole genome shotgun (WGS) entry which is preliminary data.</text>
</comment>
<feature type="domain" description="Nudix hydrolase" evidence="19">
    <location>
        <begin position="308"/>
        <end position="452"/>
    </location>
</feature>
<keyword evidence="3" id="KW-0813">Transport</keyword>
<gene>
    <name evidence="20" type="ORF">HJG59_018843</name>
</gene>
<dbReference type="GO" id="GO:0005886">
    <property type="term" value="C:plasma membrane"/>
    <property type="evidence" value="ECO:0007669"/>
    <property type="project" value="UniProtKB-SubCell"/>
</dbReference>
<dbReference type="GO" id="GO:0097553">
    <property type="term" value="P:calcium ion transmembrane import into cytosol"/>
    <property type="evidence" value="ECO:0007669"/>
    <property type="project" value="UniProtKB-ARBA"/>
</dbReference>
<keyword evidence="10" id="KW-1133">Transmembrane helix</keyword>
<protein>
    <recommendedName>
        <fullName evidence="17">Transient receptor potential cation channel subfamily M member 2</fullName>
    </recommendedName>
</protein>
<evidence type="ECO:0000259" key="19">
    <source>
        <dbReference type="PROSITE" id="PS51462"/>
    </source>
</evidence>
<dbReference type="GO" id="GO:0046872">
    <property type="term" value="F:metal ion binding"/>
    <property type="evidence" value="ECO:0007669"/>
    <property type="project" value="UniProtKB-KW"/>
</dbReference>
<comment type="catalytic activity">
    <reaction evidence="15">
        <text>Na(+)(in) = Na(+)(out)</text>
        <dbReference type="Rhea" id="RHEA:34963"/>
        <dbReference type="ChEBI" id="CHEBI:29101"/>
    </reaction>
</comment>